<reference evidence="1" key="1">
    <citation type="submission" date="2018-04" db="EMBL/GenBank/DDBJ databases">
        <title>WGS assembly of Panicum hallii.</title>
        <authorList>
            <person name="Lovell J."/>
            <person name="Jenkins J."/>
            <person name="Lowry D."/>
            <person name="Mamidi S."/>
            <person name="Sreedasyam A."/>
            <person name="Weng X."/>
            <person name="Barry K."/>
            <person name="Bonette J."/>
            <person name="Campitelli B."/>
            <person name="Daum C."/>
            <person name="Gordon S."/>
            <person name="Gould B."/>
            <person name="Lipzen A."/>
            <person name="Macqueen A."/>
            <person name="Palacio-Mejia J."/>
            <person name="Plott C."/>
            <person name="Shakirov E."/>
            <person name="Shu S."/>
            <person name="Yoshinaga Y."/>
            <person name="Zane M."/>
            <person name="Rokhsar D."/>
            <person name="Grimwood J."/>
            <person name="Schmutz J."/>
            <person name="Juenger T."/>
        </authorList>
    </citation>
    <scope>NUCLEOTIDE SEQUENCE [LARGE SCALE GENOMIC DNA]</scope>
    <source>
        <strain evidence="1">FIL2</strain>
    </source>
</reference>
<accession>A0A2T8KY36</accession>
<dbReference type="EMBL" id="CM008046">
    <property type="protein sequence ID" value="PVH67071.1"/>
    <property type="molecule type" value="Genomic_DNA"/>
</dbReference>
<organism evidence="1">
    <name type="scientific">Panicum hallii</name>
    <dbReference type="NCBI Taxonomy" id="206008"/>
    <lineage>
        <taxon>Eukaryota</taxon>
        <taxon>Viridiplantae</taxon>
        <taxon>Streptophyta</taxon>
        <taxon>Embryophyta</taxon>
        <taxon>Tracheophyta</taxon>
        <taxon>Spermatophyta</taxon>
        <taxon>Magnoliopsida</taxon>
        <taxon>Liliopsida</taxon>
        <taxon>Poales</taxon>
        <taxon>Poaceae</taxon>
        <taxon>PACMAD clade</taxon>
        <taxon>Panicoideae</taxon>
        <taxon>Panicodae</taxon>
        <taxon>Paniceae</taxon>
        <taxon>Panicinae</taxon>
        <taxon>Panicum</taxon>
        <taxon>Panicum sect. Panicum</taxon>
    </lineage>
</organism>
<proteinExistence type="predicted"/>
<name>A0A2T8KY36_9POAL</name>
<dbReference type="AlphaFoldDB" id="A0A2T8KY36"/>
<evidence type="ECO:0000313" key="1">
    <source>
        <dbReference type="EMBL" id="PVH67071.1"/>
    </source>
</evidence>
<dbReference type="Gramene" id="PVH67071">
    <property type="protein sequence ID" value="PVH67071"/>
    <property type="gene ID" value="PAHAL_1G422300"/>
</dbReference>
<sequence length="111" mass="12032">MNHGSWEGDALQTARKVLDPVRRRREKPGRRRKITAGGKCSSMPAWCSPSLIPHTDQCPCKWPPSLLSPFRVSVRRGRAGGSLIVNAMVAICGPWARVNGEAEQGAGERGG</sequence>
<gene>
    <name evidence="1" type="ORF">PAHAL_1G422300</name>
</gene>
<protein>
    <submittedName>
        <fullName evidence="1">Uncharacterized protein</fullName>
    </submittedName>
</protein>
<dbReference type="Proteomes" id="UP000243499">
    <property type="component" value="Chromosome 1"/>
</dbReference>